<evidence type="ECO:0000256" key="1">
    <source>
        <dbReference type="ARBA" id="ARBA00022801"/>
    </source>
</evidence>
<dbReference type="InterPro" id="IPR036380">
    <property type="entry name" value="Isochorismatase-like_sf"/>
</dbReference>
<protein>
    <submittedName>
        <fullName evidence="3">Hydrolase</fullName>
    </submittedName>
</protein>
<feature type="domain" description="Isochorismatase-like" evidence="2">
    <location>
        <begin position="10"/>
        <end position="175"/>
    </location>
</feature>
<reference evidence="3" key="1">
    <citation type="journal article" date="2014" name="Int. J. Syst. Evol. Microbiol.">
        <title>Complete genome sequence of Corynebacterium casei LMG S-19264T (=DSM 44701T), isolated from a smear-ripened cheese.</title>
        <authorList>
            <consortium name="US DOE Joint Genome Institute (JGI-PGF)"/>
            <person name="Walter F."/>
            <person name="Albersmeier A."/>
            <person name="Kalinowski J."/>
            <person name="Ruckert C."/>
        </authorList>
    </citation>
    <scope>NUCLEOTIDE SEQUENCE</scope>
    <source>
        <strain evidence="3">CGMCC 1.12813</strain>
    </source>
</reference>
<comment type="caution">
    <text evidence="3">The sequence shown here is derived from an EMBL/GenBank/DDBJ whole genome shotgun (WGS) entry which is preliminary data.</text>
</comment>
<name>A0A916WMT2_9MICO</name>
<dbReference type="EMBL" id="BMGB01000002">
    <property type="protein sequence ID" value="GGB13215.1"/>
    <property type="molecule type" value="Genomic_DNA"/>
</dbReference>
<gene>
    <name evidence="3" type="ORF">GCM10010979_29540</name>
</gene>
<keyword evidence="4" id="KW-1185">Reference proteome</keyword>
<dbReference type="Proteomes" id="UP000606922">
    <property type="component" value="Unassembled WGS sequence"/>
</dbReference>
<dbReference type="InterPro" id="IPR000868">
    <property type="entry name" value="Isochorismatase-like_dom"/>
</dbReference>
<evidence type="ECO:0000313" key="3">
    <source>
        <dbReference type="EMBL" id="GGB13215.1"/>
    </source>
</evidence>
<keyword evidence="1 3" id="KW-0378">Hydrolase</keyword>
<evidence type="ECO:0000313" key="4">
    <source>
        <dbReference type="Proteomes" id="UP000606922"/>
    </source>
</evidence>
<dbReference type="CDD" id="cd00431">
    <property type="entry name" value="cysteine_hydrolases"/>
    <property type="match status" value="1"/>
</dbReference>
<accession>A0A916WMT2</accession>
<evidence type="ECO:0000259" key="2">
    <source>
        <dbReference type="Pfam" id="PF00857"/>
    </source>
</evidence>
<proteinExistence type="predicted"/>
<dbReference type="RefSeq" id="WP_188511530.1">
    <property type="nucleotide sequence ID" value="NZ_BMGB01000002.1"/>
</dbReference>
<dbReference type="GO" id="GO:0016787">
    <property type="term" value="F:hydrolase activity"/>
    <property type="evidence" value="ECO:0007669"/>
    <property type="project" value="UniProtKB-KW"/>
</dbReference>
<dbReference type="PANTHER" id="PTHR43540:SF7">
    <property type="entry name" value="ISOCHORISMATASE FAMILY PROTEIN YECD"/>
    <property type="match status" value="1"/>
</dbReference>
<sequence length="185" mass="19060">MAISTIDPNTALIVVDLQAGTVRNPTVHPVEGVVANAVALLAAFRARGLPVVIANVDGTAAGRSEYGGKASVWPAEMSALVPQVVPAADEIVVTRRAWSVFAGTGLAARLADIGVTQVVIVGLATSFGVESTARDAYDAGYNVVVAIDAITDMRAEAHENSVLRVFPILGETATTVEIVAVLEAQ</sequence>
<dbReference type="SUPFAM" id="SSF52499">
    <property type="entry name" value="Isochorismatase-like hydrolases"/>
    <property type="match status" value="1"/>
</dbReference>
<organism evidence="3 4">
    <name type="scientific">Conyzicola nivalis</name>
    <dbReference type="NCBI Taxonomy" id="1477021"/>
    <lineage>
        <taxon>Bacteria</taxon>
        <taxon>Bacillati</taxon>
        <taxon>Actinomycetota</taxon>
        <taxon>Actinomycetes</taxon>
        <taxon>Micrococcales</taxon>
        <taxon>Microbacteriaceae</taxon>
        <taxon>Conyzicola</taxon>
    </lineage>
</organism>
<dbReference type="Gene3D" id="3.40.50.850">
    <property type="entry name" value="Isochorismatase-like"/>
    <property type="match status" value="1"/>
</dbReference>
<dbReference type="PANTHER" id="PTHR43540">
    <property type="entry name" value="PEROXYUREIDOACRYLATE/UREIDOACRYLATE AMIDOHYDROLASE-RELATED"/>
    <property type="match status" value="1"/>
</dbReference>
<dbReference type="InterPro" id="IPR050272">
    <property type="entry name" value="Isochorismatase-like_hydrls"/>
</dbReference>
<reference evidence="3" key="2">
    <citation type="submission" date="2020-09" db="EMBL/GenBank/DDBJ databases">
        <authorList>
            <person name="Sun Q."/>
            <person name="Zhou Y."/>
        </authorList>
    </citation>
    <scope>NUCLEOTIDE SEQUENCE</scope>
    <source>
        <strain evidence="3">CGMCC 1.12813</strain>
    </source>
</reference>
<dbReference type="AlphaFoldDB" id="A0A916WMT2"/>
<dbReference type="Pfam" id="PF00857">
    <property type="entry name" value="Isochorismatase"/>
    <property type="match status" value="1"/>
</dbReference>